<dbReference type="InterPro" id="IPR043203">
    <property type="entry name" value="VGCC_Ca_Na"/>
</dbReference>
<comment type="subcellular location">
    <subcellularLocation>
        <location evidence="1">Membrane</location>
        <topology evidence="1">Multi-pass membrane protein</topology>
    </subcellularLocation>
</comment>
<dbReference type="PRINTS" id="PR00169">
    <property type="entry name" value="KCHANNEL"/>
</dbReference>
<evidence type="ECO:0000256" key="4">
    <source>
        <dbReference type="ARBA" id="ARBA00023136"/>
    </source>
</evidence>
<evidence type="ECO:0000313" key="6">
    <source>
        <dbReference type="Proteomes" id="UP000078468"/>
    </source>
</evidence>
<evidence type="ECO:0000313" key="5">
    <source>
        <dbReference type="EMBL" id="ANJ11144.1"/>
    </source>
</evidence>
<sequence>MTTAPAPVRARLAAACRAVTEARPFSLAVLAVILLNAALLGAETYHGFAAEHTGQLRWAERGCLAFFTVEMLLRVAAHADRPREFWRDGWNVFDLVVVASAYVPLVRENATVLRLLRLVRVLRTARFLPQLRVLFLAVSRSLPGTVSFLFVGAVVLYVYAMIGWLCFGGSDPAHFGSLGRAMLTLFLLMTLEGLQDAVYTGLSISRLSILYYGSYVMLASFVLVNVLIGVVLNSLDEARELDGAALGETPRTARGGETRTGAAVVGLAAVPDPAVLAERIAGMRQALDTLEQSLAQAPTAPDGQERVTTAV</sequence>
<reference evidence="5 6" key="1">
    <citation type="submission" date="2016-05" db="EMBL/GenBank/DDBJ databases">
        <title>Non-Contiguous Finished Genome Sequence of Streptomyces parvulus 2297 Integrated Site-Specifically with Actinophage R4.</title>
        <authorList>
            <person name="Nishizawa T."/>
            <person name="Miura T."/>
            <person name="Harada C."/>
            <person name="Guo Y."/>
            <person name="Narisawa K."/>
            <person name="Ohta H."/>
            <person name="Takahashi H."/>
            <person name="Shirai M."/>
        </authorList>
    </citation>
    <scope>NUCLEOTIDE SEQUENCE [LARGE SCALE GENOMIC DNA]</scope>
    <source>
        <strain evidence="5 6">2297</strain>
    </source>
</reference>
<evidence type="ECO:0000256" key="3">
    <source>
        <dbReference type="ARBA" id="ARBA00022989"/>
    </source>
</evidence>
<dbReference type="RefSeq" id="WP_064731472.1">
    <property type="nucleotide sequence ID" value="NZ_BMRX01000004.1"/>
</dbReference>
<dbReference type="InterPro" id="IPR027359">
    <property type="entry name" value="Volt_channel_dom_sf"/>
</dbReference>
<keyword evidence="5" id="KW-0406">Ion transport</keyword>
<proteinExistence type="predicted"/>
<dbReference type="InterPro" id="IPR005821">
    <property type="entry name" value="Ion_trans_dom"/>
</dbReference>
<keyword evidence="5" id="KW-0407">Ion channel</keyword>
<organism evidence="5 6">
    <name type="scientific">Streptomyces parvulus</name>
    <dbReference type="NCBI Taxonomy" id="146923"/>
    <lineage>
        <taxon>Bacteria</taxon>
        <taxon>Bacillati</taxon>
        <taxon>Actinomycetota</taxon>
        <taxon>Actinomycetes</taxon>
        <taxon>Kitasatosporales</taxon>
        <taxon>Streptomycetaceae</taxon>
        <taxon>Streptomyces</taxon>
    </lineage>
</organism>
<dbReference type="AlphaFoldDB" id="A0A191V800"/>
<keyword evidence="3" id="KW-1133">Transmembrane helix</keyword>
<name>A0A191V800_9ACTN</name>
<dbReference type="EMBL" id="CP015866">
    <property type="protein sequence ID" value="ANJ11144.1"/>
    <property type="molecule type" value="Genomic_DNA"/>
</dbReference>
<dbReference type="GO" id="GO:0001518">
    <property type="term" value="C:voltage-gated sodium channel complex"/>
    <property type="evidence" value="ECO:0007669"/>
    <property type="project" value="TreeGrafter"/>
</dbReference>
<accession>A0A191V800</accession>
<dbReference type="GeneID" id="91309468"/>
<keyword evidence="4" id="KW-0472">Membrane</keyword>
<dbReference type="Pfam" id="PF00520">
    <property type="entry name" value="Ion_trans"/>
    <property type="match status" value="1"/>
</dbReference>
<protein>
    <submittedName>
        <fullName evidence="5">Voltage-gated sodium channel</fullName>
    </submittedName>
</protein>
<evidence type="ECO:0000256" key="1">
    <source>
        <dbReference type="ARBA" id="ARBA00004141"/>
    </source>
</evidence>
<gene>
    <name evidence="5" type="ORF">Spa2297_31625</name>
</gene>
<dbReference type="Gene3D" id="1.20.120.350">
    <property type="entry name" value="Voltage-gated potassium channels. Chain C"/>
    <property type="match status" value="1"/>
</dbReference>
<keyword evidence="2" id="KW-0812">Transmembrane</keyword>
<dbReference type="PANTHER" id="PTHR10037:SF62">
    <property type="entry name" value="SODIUM CHANNEL PROTEIN 60E"/>
    <property type="match status" value="1"/>
</dbReference>
<dbReference type="Gene3D" id="1.10.287.70">
    <property type="match status" value="1"/>
</dbReference>
<dbReference type="Proteomes" id="UP000078468">
    <property type="component" value="Chromosome"/>
</dbReference>
<dbReference type="SUPFAM" id="SSF81324">
    <property type="entry name" value="Voltage-gated potassium channels"/>
    <property type="match status" value="1"/>
</dbReference>
<dbReference type="KEGG" id="spav:Spa2297_31625"/>
<evidence type="ECO:0000256" key="2">
    <source>
        <dbReference type="ARBA" id="ARBA00022692"/>
    </source>
</evidence>
<dbReference type="PANTHER" id="PTHR10037">
    <property type="entry name" value="VOLTAGE-GATED CATION CHANNEL CALCIUM AND SODIUM"/>
    <property type="match status" value="1"/>
</dbReference>
<dbReference type="GO" id="GO:0005248">
    <property type="term" value="F:voltage-gated sodium channel activity"/>
    <property type="evidence" value="ECO:0007669"/>
    <property type="project" value="TreeGrafter"/>
</dbReference>
<keyword evidence="5" id="KW-0813">Transport</keyword>